<evidence type="ECO:0008006" key="3">
    <source>
        <dbReference type="Google" id="ProtNLM"/>
    </source>
</evidence>
<dbReference type="STRING" id="888061.AXF15_08975"/>
<gene>
    <name evidence="1" type="ORF">AXF15_08975</name>
</gene>
<organism evidence="1 2">
    <name type="scientific">Desulfomicrobium orale DSM 12838</name>
    <dbReference type="NCBI Taxonomy" id="888061"/>
    <lineage>
        <taxon>Bacteria</taxon>
        <taxon>Pseudomonadati</taxon>
        <taxon>Thermodesulfobacteriota</taxon>
        <taxon>Desulfovibrionia</taxon>
        <taxon>Desulfovibrionales</taxon>
        <taxon>Desulfomicrobiaceae</taxon>
        <taxon>Desulfomicrobium</taxon>
    </lineage>
</organism>
<sequence length="74" mass="8492">MSVMEPFTELVTDCSAKTLQAIIRGKVSPESIIHFDCWKDYGGLVDVGYDKHFRINKFYEAGIINITVNQNFYL</sequence>
<dbReference type="Proteomes" id="UP000063964">
    <property type="component" value="Chromosome"/>
</dbReference>
<reference evidence="2" key="1">
    <citation type="submission" date="2016-02" db="EMBL/GenBank/DDBJ databases">
        <authorList>
            <person name="Holder M.E."/>
            <person name="Ajami N.J."/>
            <person name="Petrosino J.F."/>
        </authorList>
    </citation>
    <scope>NUCLEOTIDE SEQUENCE [LARGE SCALE GENOMIC DNA]</scope>
    <source>
        <strain evidence="2">DSM 12838</strain>
    </source>
</reference>
<accession>A0A0X8JQT5</accession>
<proteinExistence type="predicted"/>
<evidence type="ECO:0000313" key="2">
    <source>
        <dbReference type="Proteomes" id="UP000063964"/>
    </source>
</evidence>
<name>A0A0X8JQT5_9BACT</name>
<keyword evidence="2" id="KW-1185">Reference proteome</keyword>
<evidence type="ECO:0000313" key="1">
    <source>
        <dbReference type="EMBL" id="AMD93220.1"/>
    </source>
</evidence>
<dbReference type="KEGG" id="doa:AXF15_08975"/>
<protein>
    <recommendedName>
        <fullName evidence="3">ISXO2-like transposase domain-containing protein</fullName>
    </recommendedName>
</protein>
<dbReference type="EMBL" id="CP014230">
    <property type="protein sequence ID" value="AMD93220.1"/>
    <property type="molecule type" value="Genomic_DNA"/>
</dbReference>
<dbReference type="AlphaFoldDB" id="A0A0X8JQT5"/>